<dbReference type="Proteomes" id="UP000028680">
    <property type="component" value="Chromosome"/>
</dbReference>
<reference evidence="3 4" key="1">
    <citation type="journal article" date="2014" name="ISME J.">
        <title>Adaptation of an abundant Roseobacter RCA organism to pelagic systems revealed by genomic and transcriptomic analyses.</title>
        <authorList>
            <person name="Voget S."/>
            <person name="Wemheuer B."/>
            <person name="Brinkhoff T."/>
            <person name="Vollmers J."/>
            <person name="Dietrich S."/>
            <person name="Giebel H.A."/>
            <person name="Beardsley C."/>
            <person name="Sardemann C."/>
            <person name="Bakenhus I."/>
            <person name="Billerbeck S."/>
            <person name="Daniel R."/>
            <person name="Simon M."/>
        </authorList>
    </citation>
    <scope>NUCLEOTIDE SEQUENCE [LARGE SCALE GENOMIC DNA]</scope>
    <source>
        <strain evidence="3 4">RCA23</strain>
    </source>
</reference>
<feature type="domain" description="GFO/IDH/MocA-like oxidoreductase" evidence="2">
    <location>
        <begin position="127"/>
        <end position="261"/>
    </location>
</feature>
<name>A0AAN0VJA5_9RHOB</name>
<dbReference type="InterPro" id="IPR051450">
    <property type="entry name" value="Gfo/Idh/MocA_Oxidoreductases"/>
</dbReference>
<organism evidence="3 4">
    <name type="scientific">Planktomarina temperata RCA23</name>
    <dbReference type="NCBI Taxonomy" id="666509"/>
    <lineage>
        <taxon>Bacteria</taxon>
        <taxon>Pseudomonadati</taxon>
        <taxon>Pseudomonadota</taxon>
        <taxon>Alphaproteobacteria</taxon>
        <taxon>Rhodobacterales</taxon>
        <taxon>Paracoccaceae</taxon>
        <taxon>Planktomarina</taxon>
    </lineage>
</organism>
<feature type="domain" description="Gfo/Idh/MocA-like oxidoreductase N-terminal" evidence="1">
    <location>
        <begin position="1"/>
        <end position="112"/>
    </location>
</feature>
<dbReference type="InterPro" id="IPR036291">
    <property type="entry name" value="NAD(P)-bd_dom_sf"/>
</dbReference>
<dbReference type="SUPFAM" id="SSF51735">
    <property type="entry name" value="NAD(P)-binding Rossmann-fold domains"/>
    <property type="match status" value="1"/>
</dbReference>
<dbReference type="GO" id="GO:0000166">
    <property type="term" value="F:nucleotide binding"/>
    <property type="evidence" value="ECO:0007669"/>
    <property type="project" value="InterPro"/>
</dbReference>
<dbReference type="KEGG" id="ptp:RCA23_c23290"/>
<dbReference type="Gene3D" id="3.40.50.720">
    <property type="entry name" value="NAD(P)-binding Rossmann-like Domain"/>
    <property type="match status" value="1"/>
</dbReference>
<dbReference type="InterPro" id="IPR000683">
    <property type="entry name" value="Gfo/Idh/MocA-like_OxRdtase_N"/>
</dbReference>
<gene>
    <name evidence="3" type="ORF">RCA23_c23290</name>
</gene>
<evidence type="ECO:0000259" key="2">
    <source>
        <dbReference type="Pfam" id="PF22725"/>
    </source>
</evidence>
<protein>
    <submittedName>
        <fullName evidence="3">Oxidoreductase</fullName>
    </submittedName>
</protein>
<dbReference type="AlphaFoldDB" id="A0AAN0VJA5"/>
<dbReference type="PANTHER" id="PTHR43377:SF1">
    <property type="entry name" value="BILIVERDIN REDUCTASE A"/>
    <property type="match status" value="1"/>
</dbReference>
<dbReference type="InterPro" id="IPR055170">
    <property type="entry name" value="GFO_IDH_MocA-like_dom"/>
</dbReference>
<evidence type="ECO:0000259" key="1">
    <source>
        <dbReference type="Pfam" id="PF01408"/>
    </source>
</evidence>
<proteinExistence type="predicted"/>
<accession>A0AAN0VJA5</accession>
<dbReference type="Pfam" id="PF22725">
    <property type="entry name" value="GFO_IDH_MocA_C3"/>
    <property type="match status" value="1"/>
</dbReference>
<dbReference type="Gene3D" id="3.30.360.10">
    <property type="entry name" value="Dihydrodipicolinate Reductase, domain 2"/>
    <property type="match status" value="1"/>
</dbReference>
<dbReference type="PANTHER" id="PTHR43377">
    <property type="entry name" value="BILIVERDIN REDUCTASE A"/>
    <property type="match status" value="1"/>
</dbReference>
<dbReference type="SUPFAM" id="SSF55347">
    <property type="entry name" value="Glyceraldehyde-3-phosphate dehydrogenase-like, C-terminal domain"/>
    <property type="match status" value="1"/>
</dbReference>
<dbReference type="EMBL" id="CP003984">
    <property type="protein sequence ID" value="AII87852.1"/>
    <property type="molecule type" value="Genomic_DNA"/>
</dbReference>
<evidence type="ECO:0000313" key="3">
    <source>
        <dbReference type="EMBL" id="AII87852.1"/>
    </source>
</evidence>
<dbReference type="Pfam" id="PF01408">
    <property type="entry name" value="GFO_IDH_MocA"/>
    <property type="match status" value="1"/>
</dbReference>
<sequence length="340" mass="37352">MIGAGWWGVEAYVPALLENLDVDFVAVNRRNQGALDKILAKYDIARGYTDHREMLQNEDLDAVVITSPHTLHFEHARDALEAGCHVLIDKPMATSAEDARALVKLAEEKGREILIPYGWNYKDFATTASELIADGRIGEIRHVSCQMATFTFDLFGGDGLSEAADHMFQPNKSTWADPDKAGGYGWGQLSHALGLLFRLVDLEPSEVYALETKSAANVDLLDAAILTFANGAKASLSGSALVPKHCSYQLDIRVFGSEGMLLIDMERSRMELRRFDEDDVVLDLAPNAGEYMAIEPIHRLAEVCQGTAKTIEANGVVGMRAIEVLDAMYRSFRSGKSEAI</sequence>
<evidence type="ECO:0000313" key="4">
    <source>
        <dbReference type="Proteomes" id="UP000028680"/>
    </source>
</evidence>
<keyword evidence="4" id="KW-1185">Reference proteome</keyword>